<feature type="region of interest" description="Disordered" evidence="15">
    <location>
        <begin position="1"/>
        <end position="37"/>
    </location>
</feature>
<keyword evidence="20" id="KW-1185">Reference proteome</keyword>
<comment type="subcellular location">
    <subcellularLocation>
        <location evidence="1">Cytoplasm</location>
        <location evidence="1">Cytoskeleton</location>
        <location evidence="1">Flagellum axoneme</location>
    </subcellularLocation>
</comment>
<comment type="similarity">
    <text evidence="2">Belongs to the DRC7 family.</text>
</comment>
<keyword evidence="5" id="KW-0221">Differentiation</keyword>
<gene>
    <name evidence="19" type="ORF">HOLleu_07179</name>
</gene>
<dbReference type="InterPro" id="IPR056290">
    <property type="entry name" value="CEPT76/DRC7_peptidase-like_dom"/>
</dbReference>
<dbReference type="EMBL" id="JAIZAY010000003">
    <property type="protein sequence ID" value="KAJ8044434.1"/>
    <property type="molecule type" value="Genomic_DNA"/>
</dbReference>
<evidence type="ECO:0000256" key="1">
    <source>
        <dbReference type="ARBA" id="ARBA00004611"/>
    </source>
</evidence>
<evidence type="ECO:0000259" key="18">
    <source>
        <dbReference type="Pfam" id="PF24671"/>
    </source>
</evidence>
<dbReference type="Pfam" id="PF24656">
    <property type="entry name" value="CEPT76_peptidase"/>
    <property type="match status" value="1"/>
</dbReference>
<dbReference type="OrthoDB" id="10262874at2759"/>
<dbReference type="InterPro" id="IPR056291">
    <property type="entry name" value="MORN_DRC7"/>
</dbReference>
<dbReference type="GO" id="GO:0031514">
    <property type="term" value="C:motile cilium"/>
    <property type="evidence" value="ECO:0007669"/>
    <property type="project" value="TreeGrafter"/>
</dbReference>
<evidence type="ECO:0000259" key="17">
    <source>
        <dbReference type="Pfam" id="PF24667"/>
    </source>
</evidence>
<organism evidence="19 20">
    <name type="scientific">Holothuria leucospilota</name>
    <name type="common">Black long sea cucumber</name>
    <name type="synonym">Mertensiothuria leucospilota</name>
    <dbReference type="NCBI Taxonomy" id="206669"/>
    <lineage>
        <taxon>Eukaryota</taxon>
        <taxon>Metazoa</taxon>
        <taxon>Echinodermata</taxon>
        <taxon>Eleutherozoa</taxon>
        <taxon>Echinozoa</taxon>
        <taxon>Holothuroidea</taxon>
        <taxon>Aspidochirotacea</taxon>
        <taxon>Aspidochirotida</taxon>
        <taxon>Holothuriidae</taxon>
        <taxon>Holothuria</taxon>
    </lineage>
</organism>
<keyword evidence="8 14" id="KW-0175">Coiled coil</keyword>
<feature type="domain" description="CEP76/DRC7 peptidase-like" evidence="16">
    <location>
        <begin position="165"/>
        <end position="204"/>
    </location>
</feature>
<dbReference type="SUPFAM" id="SSF54001">
    <property type="entry name" value="Cysteine proteinases"/>
    <property type="match status" value="1"/>
</dbReference>
<evidence type="ECO:0000256" key="13">
    <source>
        <dbReference type="ARBA" id="ARBA00031733"/>
    </source>
</evidence>
<protein>
    <recommendedName>
        <fullName evidence="3">Dynein regulatory complex subunit 7</fullName>
    </recommendedName>
    <alternativeName>
        <fullName evidence="12">Coiled-coil domain-containing protein 135</fullName>
    </alternativeName>
    <alternativeName>
        <fullName evidence="13">Coiled-coil domain-containing protein lobo homolog</fullName>
    </alternativeName>
</protein>
<evidence type="ECO:0000259" key="16">
    <source>
        <dbReference type="Pfam" id="PF24656"/>
    </source>
</evidence>
<evidence type="ECO:0000313" key="20">
    <source>
        <dbReference type="Proteomes" id="UP001152320"/>
    </source>
</evidence>
<evidence type="ECO:0000256" key="9">
    <source>
        <dbReference type="ARBA" id="ARBA00023069"/>
    </source>
</evidence>
<evidence type="ECO:0000256" key="11">
    <source>
        <dbReference type="ARBA" id="ARBA00023273"/>
    </source>
</evidence>
<evidence type="ECO:0000256" key="14">
    <source>
        <dbReference type="SAM" id="Coils"/>
    </source>
</evidence>
<dbReference type="AlphaFoldDB" id="A0A9Q1CH72"/>
<reference evidence="19" key="1">
    <citation type="submission" date="2021-10" db="EMBL/GenBank/DDBJ databases">
        <title>Tropical sea cucumber genome reveals ecological adaptation and Cuvierian tubules defense mechanism.</title>
        <authorList>
            <person name="Chen T."/>
        </authorList>
    </citation>
    <scope>NUCLEOTIDE SEQUENCE</scope>
    <source>
        <strain evidence="19">Nanhai2018</strain>
        <tissue evidence="19">Muscle</tissue>
    </source>
</reference>
<dbReference type="PANTHER" id="PTHR35249:SF2">
    <property type="entry name" value="DYNEIN REGULATORY COMPLEX SUBUNIT 7"/>
    <property type="match status" value="1"/>
</dbReference>
<proteinExistence type="inferred from homology"/>
<dbReference type="PANTHER" id="PTHR35249">
    <property type="entry name" value="DYNEIN REGULATORY COMPLEX SUBUNIT 7"/>
    <property type="match status" value="1"/>
</dbReference>
<dbReference type="InterPro" id="IPR056292">
    <property type="entry name" value="DRC7_C"/>
</dbReference>
<dbReference type="InterPro" id="IPR038765">
    <property type="entry name" value="Papain-like_cys_pep_sf"/>
</dbReference>
<evidence type="ECO:0000256" key="5">
    <source>
        <dbReference type="ARBA" id="ARBA00022782"/>
    </source>
</evidence>
<feature type="compositionally biased region" description="Polar residues" evidence="15">
    <location>
        <begin position="25"/>
        <end position="34"/>
    </location>
</feature>
<feature type="coiled-coil region" evidence="14">
    <location>
        <begin position="680"/>
        <end position="738"/>
    </location>
</feature>
<keyword evidence="9" id="KW-0969">Cilium</keyword>
<evidence type="ECO:0000256" key="15">
    <source>
        <dbReference type="SAM" id="MobiDB-lite"/>
    </source>
</evidence>
<feature type="region of interest" description="Disordered" evidence="15">
    <location>
        <begin position="257"/>
        <end position="280"/>
    </location>
</feature>
<evidence type="ECO:0000256" key="6">
    <source>
        <dbReference type="ARBA" id="ARBA00022846"/>
    </source>
</evidence>
<comment type="caution">
    <text evidence="19">The sequence shown here is derived from an EMBL/GenBank/DDBJ whole genome shotgun (WGS) entry which is preliminary data.</text>
</comment>
<dbReference type="GO" id="GO:0030154">
    <property type="term" value="P:cell differentiation"/>
    <property type="evidence" value="ECO:0007669"/>
    <property type="project" value="UniProtKB-KW"/>
</dbReference>
<dbReference type="InterPro" id="IPR033551">
    <property type="entry name" value="DRC7/lobo"/>
</dbReference>
<evidence type="ECO:0000313" key="19">
    <source>
        <dbReference type="EMBL" id="KAJ8044434.1"/>
    </source>
</evidence>
<dbReference type="GO" id="GO:0007283">
    <property type="term" value="P:spermatogenesis"/>
    <property type="evidence" value="ECO:0007669"/>
    <property type="project" value="UniProtKB-KW"/>
</dbReference>
<keyword evidence="4" id="KW-0963">Cytoplasm</keyword>
<evidence type="ECO:0000256" key="12">
    <source>
        <dbReference type="ARBA" id="ARBA00031627"/>
    </source>
</evidence>
<feature type="domain" description="Dynein regulatory complex subunit 7 C-terminal" evidence="18">
    <location>
        <begin position="753"/>
        <end position="860"/>
    </location>
</feature>
<evidence type="ECO:0000256" key="2">
    <source>
        <dbReference type="ARBA" id="ARBA00010738"/>
    </source>
</evidence>
<evidence type="ECO:0000256" key="3">
    <source>
        <dbReference type="ARBA" id="ARBA00021303"/>
    </source>
</evidence>
<evidence type="ECO:0000256" key="7">
    <source>
        <dbReference type="ARBA" id="ARBA00022871"/>
    </source>
</evidence>
<evidence type="ECO:0000256" key="4">
    <source>
        <dbReference type="ARBA" id="ARBA00022490"/>
    </source>
</evidence>
<dbReference type="GO" id="GO:0030317">
    <property type="term" value="P:flagellated sperm motility"/>
    <property type="evidence" value="ECO:0007669"/>
    <property type="project" value="TreeGrafter"/>
</dbReference>
<dbReference type="Gene3D" id="3.10.620.30">
    <property type="match status" value="1"/>
</dbReference>
<name>A0A9Q1CH72_HOLLE</name>
<evidence type="ECO:0000256" key="10">
    <source>
        <dbReference type="ARBA" id="ARBA00023212"/>
    </source>
</evidence>
<keyword evidence="11" id="KW-0966">Cell projection</keyword>
<evidence type="ECO:0000256" key="8">
    <source>
        <dbReference type="ARBA" id="ARBA00023054"/>
    </source>
</evidence>
<dbReference type="Pfam" id="PF24667">
    <property type="entry name" value="MORN_DRC7"/>
    <property type="match status" value="1"/>
</dbReference>
<keyword evidence="6" id="KW-0282">Flagellum</keyword>
<accession>A0A9Q1CH72</accession>
<keyword evidence="10" id="KW-0206">Cytoskeleton</keyword>
<dbReference type="Proteomes" id="UP001152320">
    <property type="component" value="Chromosome 3"/>
</dbReference>
<keyword evidence="7" id="KW-0744">Spermatogenesis</keyword>
<feature type="domain" description="Dynein regulatory complex subunit 7 MORN" evidence="17">
    <location>
        <begin position="420"/>
        <end position="706"/>
    </location>
</feature>
<sequence length="861" mass="100811">MDVSDGPAIVIGEGENEQENGEDAPQQNGETENGMSAEALAAVEELKEEMDNIVLEPPVIDFAPTQFLEDFPLPYRENDNKERLVLAYAENFRLQYVHLYRDRKPLFLNPLNECNTEKFVCTTIRPTLLPFHELYNFDGCAELVADYVTFEAMESPIELPKTMVSPATVLKRQKGNCFEMSTLLCSLLLGAGYDAYVVCGYATRECTLRDETRDICPLLKKKDEVKTETEKKEVKKYTVKPPKDLRSKFILKQEGRKEEEKEREIQEKRNEEKAKQEELEKPPADDLFGLRIHSWVLVLAGKREVPENFFIEPLTGNSYATTHDAFLGIESIWNNNNYWVNMQDCSNGCKDLVFDLGDCVRWEYMFPSNDKPILDIPDVDDDGLDAFDEDEEDVEKHLDMPPSWVEPLSLTLKEYQTRCPQGKKTVLYKRAKLEKFAHYLNKDGLITRLSMYHDRELTDLVQVKEWFSNRNDKLDLRVTNHRTGQVTEYYKQGRTRHLKEQTYKAISPGPESDRTQIFYNNARVDGLTKREETPLAMTEHFTDRDDFLFYRHVVFGRRQKKLEPAGSLPSSNPRPIVKIIERFHRNKAKSADEDVAERIFLIAEDRIHLTFHHEDGKITASVREFIKPPNANDKGAILTYSPDMTSTFQVDPHKKPAKNLYLYNMLVELVSQEEKSVHGVRDSEEEVREILNDRKLEEEESELDISVYDTERNEKAKQHRIERERQQLEEKKRREEMELDYLAPFLAQIGDPEKLTRQEAIKLKEDCLSDLKQRLIDKANLIQSRFEKETAELQKKQQWYQQNQVNMQKDDEEEYMEYCSEAMFRINILQLRLNRHKEMAPMKYMALEQKLRTDGRLSEFF</sequence>
<dbReference type="Pfam" id="PF24671">
    <property type="entry name" value="DRC7_C"/>
    <property type="match status" value="1"/>
</dbReference>